<dbReference type="SUPFAM" id="SSF53474">
    <property type="entry name" value="alpha/beta-Hydrolases"/>
    <property type="match status" value="1"/>
</dbReference>
<keyword evidence="3" id="KW-1185">Reference proteome</keyword>
<dbReference type="InterPro" id="IPR029058">
    <property type="entry name" value="AB_hydrolase_fold"/>
</dbReference>
<evidence type="ECO:0000259" key="1">
    <source>
        <dbReference type="Pfam" id="PF12146"/>
    </source>
</evidence>
<dbReference type="GO" id="GO:0016020">
    <property type="term" value="C:membrane"/>
    <property type="evidence" value="ECO:0007669"/>
    <property type="project" value="TreeGrafter"/>
</dbReference>
<dbReference type="Pfam" id="PF12146">
    <property type="entry name" value="Hydrolase_4"/>
    <property type="match status" value="1"/>
</dbReference>
<dbReference type="AlphaFoldDB" id="A0A7Z9E103"/>
<dbReference type="InterPro" id="IPR022742">
    <property type="entry name" value="Hydrolase_4"/>
</dbReference>
<feature type="domain" description="Serine aminopeptidase S33" evidence="1">
    <location>
        <begin position="68"/>
        <end position="254"/>
    </location>
</feature>
<protein>
    <recommendedName>
        <fullName evidence="1">Serine aminopeptidase S33 domain-containing protein</fullName>
    </recommendedName>
</protein>
<dbReference type="InterPro" id="IPR000073">
    <property type="entry name" value="AB_hydrolase_1"/>
</dbReference>
<name>A0A7Z9E103_9CYAN</name>
<dbReference type="PRINTS" id="PR00111">
    <property type="entry name" value="ABHYDROLASE"/>
</dbReference>
<dbReference type="Proteomes" id="UP000184550">
    <property type="component" value="Unassembled WGS sequence"/>
</dbReference>
<dbReference type="RefSeq" id="WP_231506030.1">
    <property type="nucleotide sequence ID" value="NZ_LR734875.1"/>
</dbReference>
<comment type="caution">
    <text evidence="2">The sequence shown here is derived from an EMBL/GenBank/DDBJ whole genome shotgun (WGS) entry which is preliminary data.</text>
</comment>
<sequence>MTVSSLTSSRVTENTLNFLKPTSPRPDLPLFLFLPGMDGTGQLFNVQIPRLMDAFEIRCLTIPKTDQSDWETLAKKTIDLIEVERQANPKREIYLCGESFGGCLALLVAIVAPEWFSRLILVNPASSFKQRPWLRWGSYLTQWLPDWFYPGSVIGLLPFLASLGRIEASERQALLAAMNSVPKETSAWRLELLQGFKPKESHLREINIPVLVIASGADRLLPSVLEGQFLTQTLPNAQMVVLPDSGHACLLENDIDLYTIIQAYCASEESDRLVQYQTEF</sequence>
<accession>A0A7Z9E103</accession>
<proteinExistence type="predicted"/>
<evidence type="ECO:0000313" key="3">
    <source>
        <dbReference type="Proteomes" id="UP000184550"/>
    </source>
</evidence>
<dbReference type="PANTHER" id="PTHR22753">
    <property type="entry name" value="TRANSMEMBRANE PROTEIN 68"/>
    <property type="match status" value="1"/>
</dbReference>
<dbReference type="PANTHER" id="PTHR22753:SF48">
    <property type="entry name" value="PHOSPHOLIPID_GLYCEROL ACYLTRANSFERASE DOMAIN-CONTAINING PROTEIN"/>
    <property type="match status" value="1"/>
</dbReference>
<reference evidence="2" key="1">
    <citation type="submission" date="2019-10" db="EMBL/GenBank/DDBJ databases">
        <authorList>
            <consortium name="Genoscope - CEA"/>
            <person name="William W."/>
        </authorList>
    </citation>
    <scope>NUCLEOTIDE SEQUENCE [LARGE SCALE GENOMIC DNA]</scope>
    <source>
        <strain evidence="2">BBR_PRJEB10992</strain>
    </source>
</reference>
<dbReference type="Gene3D" id="3.40.50.1820">
    <property type="entry name" value="alpha/beta hydrolase"/>
    <property type="match status" value="1"/>
</dbReference>
<organism evidence="2 3">
    <name type="scientific">Planktothrix serta PCC 8927</name>
    <dbReference type="NCBI Taxonomy" id="671068"/>
    <lineage>
        <taxon>Bacteria</taxon>
        <taxon>Bacillati</taxon>
        <taxon>Cyanobacteriota</taxon>
        <taxon>Cyanophyceae</taxon>
        <taxon>Oscillatoriophycideae</taxon>
        <taxon>Oscillatoriales</taxon>
        <taxon>Microcoleaceae</taxon>
        <taxon>Planktothrix</taxon>
    </lineage>
</organism>
<evidence type="ECO:0000313" key="2">
    <source>
        <dbReference type="EMBL" id="VXD20317.1"/>
    </source>
</evidence>
<dbReference type="EMBL" id="CZCU02000145">
    <property type="protein sequence ID" value="VXD20317.1"/>
    <property type="molecule type" value="Genomic_DNA"/>
</dbReference>
<gene>
    <name evidence="2" type="ORF">PL8927_690067</name>
</gene>